<evidence type="ECO:0000256" key="5">
    <source>
        <dbReference type="ARBA" id="ARBA00023136"/>
    </source>
</evidence>
<feature type="domain" description="ABC-2 type transporter transmembrane" evidence="7">
    <location>
        <begin position="24"/>
        <end position="378"/>
    </location>
</feature>
<dbReference type="InterPro" id="IPR051449">
    <property type="entry name" value="ABC-2_transporter_component"/>
</dbReference>
<dbReference type="Gene3D" id="3.40.1710.10">
    <property type="entry name" value="abc type-2 transporter like domain"/>
    <property type="match status" value="1"/>
</dbReference>
<evidence type="ECO:0000256" key="2">
    <source>
        <dbReference type="ARBA" id="ARBA00022475"/>
    </source>
</evidence>
<comment type="subcellular location">
    <subcellularLocation>
        <location evidence="1">Cell membrane</location>
        <topology evidence="1">Multi-pass membrane protein</topology>
    </subcellularLocation>
</comment>
<keyword evidence="3 6" id="KW-0812">Transmembrane</keyword>
<evidence type="ECO:0000259" key="7">
    <source>
        <dbReference type="Pfam" id="PF12698"/>
    </source>
</evidence>
<feature type="transmembrane region" description="Helical" evidence="6">
    <location>
        <begin position="21"/>
        <end position="39"/>
    </location>
</feature>
<organism evidence="8 9">
    <name type="scientific">Wohlfahrtiimonas chitiniclastica</name>
    <dbReference type="NCBI Taxonomy" id="400946"/>
    <lineage>
        <taxon>Bacteria</taxon>
        <taxon>Pseudomonadati</taxon>
        <taxon>Pseudomonadota</taxon>
        <taxon>Gammaproteobacteria</taxon>
        <taxon>Cardiobacteriales</taxon>
        <taxon>Ignatzschineriaceae</taxon>
        <taxon>Wohlfahrtiimonas</taxon>
    </lineage>
</organism>
<feature type="transmembrane region" description="Helical" evidence="6">
    <location>
        <begin position="363"/>
        <end position="385"/>
    </location>
</feature>
<feature type="transmembrane region" description="Helical" evidence="6">
    <location>
        <begin position="187"/>
        <end position="211"/>
    </location>
</feature>
<accession>A0AB35C1B5</accession>
<protein>
    <submittedName>
        <fullName evidence="8">ABC transporter permease</fullName>
    </submittedName>
</protein>
<dbReference type="PANTHER" id="PTHR30294">
    <property type="entry name" value="MEMBRANE COMPONENT OF ABC TRANSPORTER YHHJ-RELATED"/>
    <property type="match status" value="1"/>
</dbReference>
<gene>
    <name evidence="8" type="ORF">J7561_08075</name>
</gene>
<keyword evidence="5 6" id="KW-0472">Membrane</keyword>
<dbReference type="Pfam" id="PF12698">
    <property type="entry name" value="ABC2_membrane_3"/>
    <property type="match status" value="1"/>
</dbReference>
<dbReference type="GeneID" id="58264206"/>
<dbReference type="GO" id="GO:0140359">
    <property type="term" value="F:ABC-type transporter activity"/>
    <property type="evidence" value="ECO:0007669"/>
    <property type="project" value="InterPro"/>
</dbReference>
<dbReference type="EMBL" id="JAGIBU010000007">
    <property type="protein sequence ID" value="MBS7825158.1"/>
    <property type="molecule type" value="Genomic_DNA"/>
</dbReference>
<dbReference type="GO" id="GO:0005886">
    <property type="term" value="C:plasma membrane"/>
    <property type="evidence" value="ECO:0007669"/>
    <property type="project" value="UniProtKB-SubCell"/>
</dbReference>
<keyword evidence="2" id="KW-1003">Cell membrane</keyword>
<evidence type="ECO:0000256" key="3">
    <source>
        <dbReference type="ARBA" id="ARBA00022692"/>
    </source>
</evidence>
<name>A0AB35C1B5_9GAMM</name>
<comment type="caution">
    <text evidence="8">The sequence shown here is derived from an EMBL/GenBank/DDBJ whole genome shotgun (WGS) entry which is preliminary data.</text>
</comment>
<evidence type="ECO:0000313" key="8">
    <source>
        <dbReference type="EMBL" id="MBS7825158.1"/>
    </source>
</evidence>
<feature type="transmembrane region" description="Helical" evidence="6">
    <location>
        <begin position="302"/>
        <end position="321"/>
    </location>
</feature>
<evidence type="ECO:0000313" key="9">
    <source>
        <dbReference type="Proteomes" id="UP000680020"/>
    </source>
</evidence>
<feature type="transmembrane region" description="Helical" evidence="6">
    <location>
        <begin position="232"/>
        <end position="259"/>
    </location>
</feature>
<keyword evidence="4 6" id="KW-1133">Transmembrane helix</keyword>
<dbReference type="AlphaFoldDB" id="A0AB35C1B5"/>
<evidence type="ECO:0000256" key="6">
    <source>
        <dbReference type="SAM" id="Phobius"/>
    </source>
</evidence>
<dbReference type="InterPro" id="IPR013525">
    <property type="entry name" value="ABC2_TM"/>
</dbReference>
<evidence type="ECO:0000256" key="1">
    <source>
        <dbReference type="ARBA" id="ARBA00004651"/>
    </source>
</evidence>
<evidence type="ECO:0000256" key="4">
    <source>
        <dbReference type="ARBA" id="ARBA00022989"/>
    </source>
</evidence>
<feature type="transmembrane region" description="Helical" evidence="6">
    <location>
        <begin position="271"/>
        <end position="290"/>
    </location>
</feature>
<proteinExistence type="predicted"/>
<sequence>MLKLIFAVMINELKRLLRVKEVSSVLIIGLVTYFFFYPLPYNNEEVRDVPIAVMDQNKTTMSRELLRMLDATDSLKIVDHVENLGEAKELLKQRKIYGIVVIPFEFEQNILKGRRDAVVFYGDASYVMIYNGAANAVSSVVMATNKKILVDKQIAMGVDPAIAQGNSAPFNPVTVDLFNPQSGYATYIIPPAYVLILNQSMWIGIMLACILSRRSKFDLAFVSTPQRSTAQLAFAALAGRYLAYLFYAYFGYWIFMLFAPYWYQLPRLSDIFSLAIFGMFFLSAIIFLALAMSSIFKKMDNVFLLMLPFSMIFFFFSGISWPQYLMPDLFLGIARILPSTSAIEGLVHMNQMGASLQEVEFQLMNLAILIVIYGLLAYGVFYRYVLKLKAQPSA</sequence>
<dbReference type="RefSeq" id="WP_094538203.1">
    <property type="nucleotide sequence ID" value="NZ_JAGIBT010000002.1"/>
</dbReference>
<dbReference type="PANTHER" id="PTHR30294:SF46">
    <property type="entry name" value="ABC TRANSPORTER PERMEASE"/>
    <property type="match status" value="1"/>
</dbReference>
<dbReference type="Proteomes" id="UP000680020">
    <property type="component" value="Unassembled WGS sequence"/>
</dbReference>
<reference evidence="8" key="1">
    <citation type="submission" date="2021-03" db="EMBL/GenBank/DDBJ databases">
        <title>Identification and antibiotic profiling of Wohlfahrtiimonas chitiniclastica, an underestimated human pathogen.</title>
        <authorList>
            <person name="Kopf A."/>
            <person name="Bunk B."/>
            <person name="Coldewey S."/>
            <person name="Gunzer F."/>
            <person name="Riedel T."/>
            <person name="Schroettner P."/>
        </authorList>
    </citation>
    <scope>NUCLEOTIDE SEQUENCE</scope>
    <source>
        <strain evidence="8">DSM 100917</strain>
    </source>
</reference>